<evidence type="ECO:0000256" key="1">
    <source>
        <dbReference type="SAM" id="Phobius"/>
    </source>
</evidence>
<dbReference type="AlphaFoldDB" id="A0A9D1V0Y1"/>
<dbReference type="PIRSF" id="PIRSF018266">
    <property type="entry name" value="FecR"/>
    <property type="match status" value="1"/>
</dbReference>
<reference evidence="4" key="2">
    <citation type="submission" date="2021-04" db="EMBL/GenBank/DDBJ databases">
        <authorList>
            <person name="Gilroy R."/>
        </authorList>
    </citation>
    <scope>NUCLEOTIDE SEQUENCE</scope>
    <source>
        <strain evidence="4">23274</strain>
    </source>
</reference>
<feature type="domain" description="FecR protein" evidence="2">
    <location>
        <begin position="186"/>
        <end position="268"/>
    </location>
</feature>
<sequence length="378" mass="42369">MQIESEHGFKRIADLFSRYIAGVQTEKEERELYAWRRKEGAGDVFERLCEQVRARMHHVPEQEWEAAFARFERRKRAYRLKRNIKRWGAVAAALALVCGGGYFLWDRGMQGKDGGMELLAVEEAGMEELGVAPLLSSGSGESWLLAEGGTWDYAMYDSIVASRGSEGGAWKNDTLVMAVPECCEYHLVLEDGTEVWMNADSKITYPAHFGKESREVKVEGEVYLEVAKDKSRPFRVEAGGMKIEVLGTSFNVNAYGQLKVTLVEGAVRAEGEAGRWRLAPGQQLAVEGSGVKVKKVNVADYVAWKEGCYIFKGETLEEIAGTLKRWYGKDVVFLDEQARERLFTGILDKDVGVDVFMKQLAETSGLKFVVSDNQVFVK</sequence>
<evidence type="ECO:0000313" key="5">
    <source>
        <dbReference type="Proteomes" id="UP000824202"/>
    </source>
</evidence>
<feature type="domain" description="Protein FecR C-terminal" evidence="3">
    <location>
        <begin position="309"/>
        <end position="377"/>
    </location>
</feature>
<dbReference type="PANTHER" id="PTHR30273">
    <property type="entry name" value="PERIPLASMIC SIGNAL SENSOR AND SIGMA FACTOR ACTIVATOR FECR-RELATED"/>
    <property type="match status" value="1"/>
</dbReference>
<keyword evidence="1" id="KW-1133">Transmembrane helix</keyword>
<dbReference type="Gene3D" id="2.60.120.1440">
    <property type="match status" value="1"/>
</dbReference>
<keyword evidence="1" id="KW-0472">Membrane</keyword>
<dbReference type="Gene3D" id="3.55.50.30">
    <property type="match status" value="1"/>
</dbReference>
<reference evidence="4" key="1">
    <citation type="journal article" date="2021" name="PeerJ">
        <title>Extensive microbial diversity within the chicken gut microbiome revealed by metagenomics and culture.</title>
        <authorList>
            <person name="Gilroy R."/>
            <person name="Ravi A."/>
            <person name="Getino M."/>
            <person name="Pursley I."/>
            <person name="Horton D.L."/>
            <person name="Alikhan N.F."/>
            <person name="Baker D."/>
            <person name="Gharbi K."/>
            <person name="Hall N."/>
            <person name="Watson M."/>
            <person name="Adriaenssens E.M."/>
            <person name="Foster-Nyarko E."/>
            <person name="Jarju S."/>
            <person name="Secka A."/>
            <person name="Antonio M."/>
            <person name="Oren A."/>
            <person name="Chaudhuri R.R."/>
            <person name="La Ragione R."/>
            <person name="Hildebrand F."/>
            <person name="Pallen M.J."/>
        </authorList>
    </citation>
    <scope>NUCLEOTIDE SEQUENCE</scope>
    <source>
        <strain evidence="4">23274</strain>
    </source>
</reference>
<dbReference type="PANTHER" id="PTHR30273:SF2">
    <property type="entry name" value="PROTEIN FECR"/>
    <property type="match status" value="1"/>
</dbReference>
<dbReference type="GO" id="GO:0016989">
    <property type="term" value="F:sigma factor antagonist activity"/>
    <property type="evidence" value="ECO:0007669"/>
    <property type="project" value="TreeGrafter"/>
</dbReference>
<evidence type="ECO:0000259" key="2">
    <source>
        <dbReference type="Pfam" id="PF04773"/>
    </source>
</evidence>
<evidence type="ECO:0000313" key="4">
    <source>
        <dbReference type="EMBL" id="HIX04066.1"/>
    </source>
</evidence>
<dbReference type="EMBL" id="DXFT01000158">
    <property type="protein sequence ID" value="HIX04066.1"/>
    <property type="molecule type" value="Genomic_DNA"/>
</dbReference>
<accession>A0A9D1V0Y1</accession>
<dbReference type="Pfam" id="PF04773">
    <property type="entry name" value="FecR"/>
    <property type="match status" value="1"/>
</dbReference>
<proteinExistence type="predicted"/>
<dbReference type="InterPro" id="IPR032508">
    <property type="entry name" value="FecR_C"/>
</dbReference>
<feature type="transmembrane region" description="Helical" evidence="1">
    <location>
        <begin position="84"/>
        <end position="105"/>
    </location>
</feature>
<gene>
    <name evidence="4" type="ORF">H9863_08140</name>
</gene>
<dbReference type="InterPro" id="IPR012373">
    <property type="entry name" value="Ferrdict_sens_TM"/>
</dbReference>
<keyword evidence="1" id="KW-0812">Transmembrane</keyword>
<organism evidence="4 5">
    <name type="scientific">Candidatus Odoribacter faecigallinarum</name>
    <dbReference type="NCBI Taxonomy" id="2838706"/>
    <lineage>
        <taxon>Bacteria</taxon>
        <taxon>Pseudomonadati</taxon>
        <taxon>Bacteroidota</taxon>
        <taxon>Bacteroidia</taxon>
        <taxon>Bacteroidales</taxon>
        <taxon>Odoribacteraceae</taxon>
        <taxon>Odoribacter</taxon>
    </lineage>
</organism>
<protein>
    <submittedName>
        <fullName evidence="4">FecR domain-containing protein</fullName>
    </submittedName>
</protein>
<evidence type="ECO:0000259" key="3">
    <source>
        <dbReference type="Pfam" id="PF16344"/>
    </source>
</evidence>
<dbReference type="InterPro" id="IPR006860">
    <property type="entry name" value="FecR"/>
</dbReference>
<comment type="caution">
    <text evidence="4">The sequence shown here is derived from an EMBL/GenBank/DDBJ whole genome shotgun (WGS) entry which is preliminary data.</text>
</comment>
<dbReference type="Pfam" id="PF16344">
    <property type="entry name" value="FecR_C"/>
    <property type="match status" value="1"/>
</dbReference>
<dbReference type="Proteomes" id="UP000824202">
    <property type="component" value="Unassembled WGS sequence"/>
</dbReference>
<name>A0A9D1V0Y1_9BACT</name>